<dbReference type="Pfam" id="PF14489">
    <property type="entry name" value="QueF"/>
    <property type="match status" value="1"/>
</dbReference>
<reference evidence="7 8" key="1">
    <citation type="submission" date="2018-11" db="EMBL/GenBank/DDBJ databases">
        <title>Genomic profiling of Staphylococcus species from a Poultry farm system in KwaZulu-Natal, South Africa.</title>
        <authorList>
            <person name="Amoako D.G."/>
            <person name="Somboro A.M."/>
            <person name="Abia A.L.K."/>
            <person name="Bester L.A."/>
            <person name="Essack S.Y."/>
        </authorList>
    </citation>
    <scope>NUCLEOTIDE SEQUENCE [LARGE SCALE GENOMIC DNA]</scope>
    <source>
        <strain evidence="7 8">SA11</strain>
    </source>
</reference>
<gene>
    <name evidence="5 7" type="primary">queF</name>
    <name evidence="7" type="ORF">EIG99_12845</name>
    <name evidence="6" type="ORF">I6J05_12730</name>
</gene>
<dbReference type="InterPro" id="IPR016856">
    <property type="entry name" value="QueF_type1"/>
</dbReference>
<dbReference type="EC" id="1.7.1.13" evidence="5"/>
<protein>
    <recommendedName>
        <fullName evidence="5">NADPH-dependent 7-cyano-7-deazaguanine reductase</fullName>
        <ecNumber evidence="5">1.7.1.13</ecNumber>
    </recommendedName>
    <alternativeName>
        <fullName evidence="5">7-cyano-7-carbaguanine reductase</fullName>
    </alternativeName>
    <alternativeName>
        <fullName evidence="5">NADPH-dependent nitrile oxidoreductase</fullName>
    </alternativeName>
    <alternativeName>
        <fullName evidence="5">PreQ(0) reductase</fullName>
    </alternativeName>
</protein>
<keyword evidence="1 5" id="KW-0963">Cytoplasm</keyword>
<keyword evidence="3 5" id="KW-0521">NADP</keyword>
<dbReference type="Gene3D" id="3.30.1130.10">
    <property type="match status" value="1"/>
</dbReference>
<evidence type="ECO:0000313" key="6">
    <source>
        <dbReference type="EMBL" id="QQS82721.1"/>
    </source>
</evidence>
<evidence type="ECO:0000256" key="1">
    <source>
        <dbReference type="ARBA" id="ARBA00022490"/>
    </source>
</evidence>
<evidence type="ECO:0000256" key="3">
    <source>
        <dbReference type="ARBA" id="ARBA00022857"/>
    </source>
</evidence>
<dbReference type="NCBIfam" id="TIGR03139">
    <property type="entry name" value="QueF-II"/>
    <property type="match status" value="1"/>
</dbReference>
<feature type="binding site" evidence="5">
    <location>
        <begin position="80"/>
        <end position="82"/>
    </location>
    <ligand>
        <name>substrate</name>
    </ligand>
</feature>
<evidence type="ECO:0000256" key="4">
    <source>
        <dbReference type="ARBA" id="ARBA00023002"/>
    </source>
</evidence>
<sequence>MSNEGRKKEELEDITLLGNQNNTYNFDYRPDVLETFDNKHQGRDYFVKFNCPEFTSLCPITGQPDFATIYISYIPNVKMVESKSLKLYLFSFRNHGDFHEDCMNIIMNDLIDLMDPHYIEVWGKFTPRGGISIDPYTNYGRPDSKYEQMAEYRMMNHDLYPETIDNR</sequence>
<dbReference type="Proteomes" id="UP000595942">
    <property type="component" value="Chromosome"/>
</dbReference>
<dbReference type="EMBL" id="RQTE01000369">
    <property type="protein sequence ID" value="RZH99972.1"/>
    <property type="molecule type" value="Genomic_DNA"/>
</dbReference>
<evidence type="ECO:0000313" key="9">
    <source>
        <dbReference type="Proteomes" id="UP000595942"/>
    </source>
</evidence>
<comment type="function">
    <text evidence="5">Catalyzes the NADPH-dependent reduction of 7-cyano-7-deazaguanine (preQ0) to 7-aminomethyl-7-deazaguanine (preQ1).</text>
</comment>
<keyword evidence="9" id="KW-1185">Reference proteome</keyword>
<organism evidence="7 8">
    <name type="scientific">Staphylococcus condimenti</name>
    <dbReference type="NCBI Taxonomy" id="70255"/>
    <lineage>
        <taxon>Bacteria</taxon>
        <taxon>Bacillati</taxon>
        <taxon>Bacillota</taxon>
        <taxon>Bacilli</taxon>
        <taxon>Bacillales</taxon>
        <taxon>Staphylococcaceae</taxon>
        <taxon>Staphylococcus</taxon>
    </lineage>
</organism>
<dbReference type="PANTHER" id="PTHR34354:SF1">
    <property type="entry name" value="NADPH-DEPENDENT 7-CYANO-7-DEAZAGUANINE REDUCTASE"/>
    <property type="match status" value="1"/>
</dbReference>
<keyword evidence="2 5" id="KW-0671">Queuosine biosynthesis</keyword>
<accession>A0A143PAC8</accession>
<dbReference type="HAMAP" id="MF_00818">
    <property type="entry name" value="QueF_type1"/>
    <property type="match status" value="1"/>
</dbReference>
<comment type="similarity">
    <text evidence="5">Belongs to the GTP cyclohydrolase I family. QueF type 1 subfamily.</text>
</comment>
<proteinExistence type="inferred from homology"/>
<dbReference type="AlphaFoldDB" id="A0A143PAC8"/>
<dbReference type="RefSeq" id="WP_047132711.1">
    <property type="nucleotide sequence ID" value="NZ_CP015114.1"/>
</dbReference>
<dbReference type="KEGG" id="scv:A4G25_05795"/>
<comment type="subcellular location">
    <subcellularLocation>
        <location evidence="5">Cytoplasm</location>
    </subcellularLocation>
</comment>
<dbReference type="SUPFAM" id="SSF55620">
    <property type="entry name" value="Tetrahydrobiopterin biosynthesis enzymes-like"/>
    <property type="match status" value="1"/>
</dbReference>
<feature type="active site" description="Proton donor" evidence="5">
    <location>
        <position position="65"/>
    </location>
</feature>
<dbReference type="InterPro" id="IPR029500">
    <property type="entry name" value="QueF"/>
</dbReference>
<comment type="catalytic activity">
    <reaction evidence="5">
        <text>7-aminomethyl-7-carbaguanine + 2 NADP(+) = 7-cyano-7-carbaguanine + 2 NADPH + 3 H(+)</text>
        <dbReference type="Rhea" id="RHEA:13409"/>
        <dbReference type="ChEBI" id="CHEBI:15378"/>
        <dbReference type="ChEBI" id="CHEBI:45075"/>
        <dbReference type="ChEBI" id="CHEBI:57783"/>
        <dbReference type="ChEBI" id="CHEBI:58349"/>
        <dbReference type="ChEBI" id="CHEBI:58703"/>
        <dbReference type="EC" id="1.7.1.13"/>
    </reaction>
</comment>
<keyword evidence="4 5" id="KW-0560">Oxidoreductase</keyword>
<feature type="active site" description="Thioimide intermediate" evidence="5">
    <location>
        <position position="58"/>
    </location>
</feature>
<evidence type="ECO:0000256" key="2">
    <source>
        <dbReference type="ARBA" id="ARBA00022785"/>
    </source>
</evidence>
<dbReference type="GO" id="GO:0033739">
    <property type="term" value="F:preQ1 synthase activity"/>
    <property type="evidence" value="ECO:0007669"/>
    <property type="project" value="UniProtKB-UniRule"/>
</dbReference>
<dbReference type="OrthoDB" id="9795077at2"/>
<dbReference type="GeneID" id="93727371"/>
<reference evidence="6 9" key="2">
    <citation type="submission" date="2021-01" db="EMBL/GenBank/DDBJ databases">
        <title>FDA dAtabase for Regulatory Grade micrObial Sequences (FDA-ARGOS): Supporting development and validation of Infectious Disease Dx tests.</title>
        <authorList>
            <person name="Sproer C."/>
            <person name="Gronow S."/>
            <person name="Severitt S."/>
            <person name="Schroder I."/>
            <person name="Tallon L."/>
            <person name="Sadzewicz L."/>
            <person name="Zhao X."/>
            <person name="Boylan J."/>
            <person name="Ott S."/>
            <person name="Bowen H."/>
            <person name="Vavikolanu K."/>
            <person name="Mehta A."/>
            <person name="Aluvathingal J."/>
            <person name="Nadendla S."/>
            <person name="Lowell S."/>
            <person name="Myers T."/>
            <person name="Yan Y."/>
            <person name="Sichtig H."/>
        </authorList>
    </citation>
    <scope>NUCLEOTIDE SEQUENCE [LARGE SCALE GENOMIC DNA]</scope>
    <source>
        <strain evidence="6 9">FDAARGOS_1148</strain>
    </source>
</reference>
<dbReference type="UniPathway" id="UPA00392"/>
<dbReference type="InterPro" id="IPR050084">
    <property type="entry name" value="NADPH_dep_7-cyano-7-deazaG_red"/>
</dbReference>
<dbReference type="GO" id="GO:0008616">
    <property type="term" value="P:tRNA queuosine(34) biosynthetic process"/>
    <property type="evidence" value="ECO:0007669"/>
    <property type="project" value="UniProtKB-UniRule"/>
</dbReference>
<dbReference type="EMBL" id="CP068073">
    <property type="protein sequence ID" value="QQS82721.1"/>
    <property type="molecule type" value="Genomic_DNA"/>
</dbReference>
<dbReference type="GO" id="GO:0005737">
    <property type="term" value="C:cytoplasm"/>
    <property type="evidence" value="ECO:0007669"/>
    <property type="project" value="UniProtKB-SubCell"/>
</dbReference>
<dbReference type="PANTHER" id="PTHR34354">
    <property type="entry name" value="NADPH-DEPENDENT 7-CYANO-7-DEAZAGUANINE REDUCTASE"/>
    <property type="match status" value="1"/>
</dbReference>
<evidence type="ECO:0000313" key="7">
    <source>
        <dbReference type="EMBL" id="RZH99972.1"/>
    </source>
</evidence>
<comment type="pathway">
    <text evidence="5">tRNA modification; tRNA-queuosine biosynthesis.</text>
</comment>
<evidence type="ECO:0000256" key="5">
    <source>
        <dbReference type="HAMAP-Rule" id="MF_00818"/>
    </source>
</evidence>
<feature type="binding site" evidence="5">
    <location>
        <begin position="99"/>
        <end position="100"/>
    </location>
    <ligand>
        <name>substrate</name>
    </ligand>
</feature>
<dbReference type="InterPro" id="IPR043133">
    <property type="entry name" value="GTP-CH-I_C/QueF"/>
</dbReference>
<name>A0A143PAC8_9STAP</name>
<dbReference type="Proteomes" id="UP000293854">
    <property type="component" value="Unassembled WGS sequence"/>
</dbReference>
<evidence type="ECO:0000313" key="8">
    <source>
        <dbReference type="Proteomes" id="UP000293854"/>
    </source>
</evidence>